<dbReference type="CDD" id="cd00034">
    <property type="entry name" value="CSD"/>
    <property type="match status" value="1"/>
</dbReference>
<evidence type="ECO:0000259" key="4">
    <source>
        <dbReference type="PROSITE" id="PS50013"/>
    </source>
</evidence>
<feature type="compositionally biased region" description="Polar residues" evidence="3">
    <location>
        <begin position="80"/>
        <end position="89"/>
    </location>
</feature>
<dbReference type="Gene3D" id="2.40.50.40">
    <property type="match status" value="2"/>
</dbReference>
<dbReference type="Proteomes" id="UP001608902">
    <property type="component" value="Unassembled WGS sequence"/>
</dbReference>
<feature type="compositionally biased region" description="Basic residues" evidence="3">
    <location>
        <begin position="161"/>
        <end position="174"/>
    </location>
</feature>
<feature type="domain" description="Chromo" evidence="4">
    <location>
        <begin position="9"/>
        <end position="70"/>
    </location>
</feature>
<dbReference type="PROSITE" id="PS50013">
    <property type="entry name" value="CHROMO_2"/>
    <property type="match status" value="1"/>
</dbReference>
<name>A0ABD6EJP0_9BILA</name>
<dbReference type="PRINTS" id="PR00504">
    <property type="entry name" value="CHROMODOMAIN"/>
</dbReference>
<dbReference type="PROSITE" id="PS00598">
    <property type="entry name" value="CHROMO_1"/>
    <property type="match status" value="1"/>
</dbReference>
<evidence type="ECO:0000256" key="3">
    <source>
        <dbReference type="SAM" id="MobiDB-lite"/>
    </source>
</evidence>
<comment type="subcellular location">
    <subcellularLocation>
        <location evidence="1">Nucleus</location>
    </subcellularLocation>
</comment>
<feature type="compositionally biased region" description="Acidic residues" evidence="3">
    <location>
        <begin position="35"/>
        <end position="48"/>
    </location>
</feature>
<reference evidence="5 6" key="1">
    <citation type="submission" date="2024-08" db="EMBL/GenBank/DDBJ databases">
        <title>Gnathostoma spinigerum genome.</title>
        <authorList>
            <person name="Gonzalez-Bertolin B."/>
            <person name="Monzon S."/>
            <person name="Zaballos A."/>
            <person name="Jimenez P."/>
            <person name="Dekumyoy P."/>
            <person name="Varona S."/>
            <person name="Cuesta I."/>
            <person name="Sumanam S."/>
            <person name="Adisakwattana P."/>
            <person name="Gasser R.B."/>
            <person name="Hernandez-Gonzalez A."/>
            <person name="Young N.D."/>
            <person name="Perteguer M.J."/>
        </authorList>
    </citation>
    <scope>NUCLEOTIDE SEQUENCE [LARGE SCALE GENOMIC DNA]</scope>
    <source>
        <strain evidence="5">AL3</strain>
        <tissue evidence="5">Liver</tissue>
    </source>
</reference>
<dbReference type="GO" id="GO:0000792">
    <property type="term" value="C:heterochromatin"/>
    <property type="evidence" value="ECO:0007669"/>
    <property type="project" value="UniProtKB-ARBA"/>
</dbReference>
<gene>
    <name evidence="5" type="ORF">AB6A40_003486</name>
</gene>
<dbReference type="Pfam" id="PF01393">
    <property type="entry name" value="Chromo_shadow"/>
    <property type="match status" value="1"/>
</dbReference>
<proteinExistence type="predicted"/>
<evidence type="ECO:0000313" key="5">
    <source>
        <dbReference type="EMBL" id="MFH4976777.1"/>
    </source>
</evidence>
<dbReference type="InterPro" id="IPR016197">
    <property type="entry name" value="Chromo-like_dom_sf"/>
</dbReference>
<dbReference type="InterPro" id="IPR017984">
    <property type="entry name" value="Chromo_dom_subgr"/>
</dbReference>
<dbReference type="InterPro" id="IPR023779">
    <property type="entry name" value="Chromodomain_CS"/>
</dbReference>
<dbReference type="InterPro" id="IPR023780">
    <property type="entry name" value="Chromo_domain"/>
</dbReference>
<feature type="compositionally biased region" description="Basic and acidic residues" evidence="3">
    <location>
        <begin position="122"/>
        <end position="160"/>
    </location>
</feature>
<dbReference type="InterPro" id="IPR051219">
    <property type="entry name" value="Heterochromatin_chromo-domain"/>
</dbReference>
<feature type="compositionally biased region" description="Basic and acidic residues" evidence="3">
    <location>
        <begin position="54"/>
        <end position="78"/>
    </location>
</feature>
<dbReference type="Pfam" id="PF00385">
    <property type="entry name" value="Chromo"/>
    <property type="match status" value="1"/>
</dbReference>
<dbReference type="InterPro" id="IPR000953">
    <property type="entry name" value="Chromo/chromo_shadow_dom"/>
</dbReference>
<dbReference type="GO" id="GO:0005634">
    <property type="term" value="C:nucleus"/>
    <property type="evidence" value="ECO:0007669"/>
    <property type="project" value="UniProtKB-SubCell"/>
</dbReference>
<dbReference type="SMART" id="SM00298">
    <property type="entry name" value="CHROMO"/>
    <property type="match status" value="1"/>
</dbReference>
<accession>A0ABD6EJP0</accession>
<organism evidence="5 6">
    <name type="scientific">Gnathostoma spinigerum</name>
    <dbReference type="NCBI Taxonomy" id="75299"/>
    <lineage>
        <taxon>Eukaryota</taxon>
        <taxon>Metazoa</taxon>
        <taxon>Ecdysozoa</taxon>
        <taxon>Nematoda</taxon>
        <taxon>Chromadorea</taxon>
        <taxon>Rhabditida</taxon>
        <taxon>Spirurina</taxon>
        <taxon>Gnathostomatomorpha</taxon>
        <taxon>Gnathostomatoidea</taxon>
        <taxon>Gnathostomatidae</taxon>
        <taxon>Gnathostoma</taxon>
    </lineage>
</organism>
<keyword evidence="2" id="KW-0539">Nucleus</keyword>
<evidence type="ECO:0000256" key="1">
    <source>
        <dbReference type="ARBA" id="ARBA00004123"/>
    </source>
</evidence>
<comment type="caution">
    <text evidence="5">The sequence shown here is derived from an EMBL/GenBank/DDBJ whole genome shotgun (WGS) entry which is preliminary data.</text>
</comment>
<keyword evidence="6" id="KW-1185">Reference proteome</keyword>
<dbReference type="SUPFAM" id="SSF54160">
    <property type="entry name" value="Chromo domain-like"/>
    <property type="match status" value="2"/>
</dbReference>
<dbReference type="EMBL" id="JBGFUD010001803">
    <property type="protein sequence ID" value="MFH4976777.1"/>
    <property type="molecule type" value="Genomic_DNA"/>
</dbReference>
<dbReference type="PANTHER" id="PTHR22812">
    <property type="entry name" value="CHROMOBOX PROTEIN"/>
    <property type="match status" value="1"/>
</dbReference>
<evidence type="ECO:0000313" key="6">
    <source>
        <dbReference type="Proteomes" id="UP001608902"/>
    </source>
</evidence>
<sequence length="237" mass="27348">MSDEKLEEYVVEKVLGKRFNSKTGKTEYLIKWRDYDDEDNTWEPEENCDTASDAIREFEESQNEKTEKQRTEPLKLNERAVSQQSGSDSHSNDAHSKRSSRGRQLESTNSDSGEKSIACKPALDETQRKTIESLKMKTHTHDDRPNGKDAGKTNENESKSKSKTAKSVQRKVKKERKENKSYRAVGIEGVTRENDELVALVRYTEGKYRLVSTSILREKHPGLLIDFYEKHLNFVKE</sequence>
<protein>
    <recommendedName>
        <fullName evidence="4">Chromo domain-containing protein</fullName>
    </recommendedName>
</protein>
<dbReference type="InterPro" id="IPR008251">
    <property type="entry name" value="Chromo_shadow_dom"/>
</dbReference>
<feature type="region of interest" description="Disordered" evidence="3">
    <location>
        <begin position="35"/>
        <end position="182"/>
    </location>
</feature>
<dbReference type="CDD" id="cd00024">
    <property type="entry name" value="CD_CSD"/>
    <property type="match status" value="1"/>
</dbReference>
<evidence type="ECO:0000256" key="2">
    <source>
        <dbReference type="ARBA" id="ARBA00023242"/>
    </source>
</evidence>
<dbReference type="AlphaFoldDB" id="A0ABD6EJP0"/>